<reference evidence="2" key="1">
    <citation type="submission" date="2018-02" db="EMBL/GenBank/DDBJ databases">
        <authorList>
            <person name="Cohen D.B."/>
            <person name="Kent A.D."/>
        </authorList>
    </citation>
    <scope>NUCLEOTIDE SEQUENCE</scope>
</reference>
<proteinExistence type="predicted"/>
<dbReference type="AlphaFoldDB" id="A0A2N9G852"/>
<protein>
    <submittedName>
        <fullName evidence="2">Uncharacterized protein</fullName>
    </submittedName>
</protein>
<evidence type="ECO:0000313" key="2">
    <source>
        <dbReference type="EMBL" id="SPC98837.1"/>
    </source>
</evidence>
<dbReference type="EMBL" id="OIVN01001906">
    <property type="protein sequence ID" value="SPC98837.1"/>
    <property type="molecule type" value="Genomic_DNA"/>
</dbReference>
<sequence length="64" mass="7045">MEHSSSKMTSMVMILLVIASCLSISQVPRAEEANVNLMQSVKISIVNHQVFPIVLMEYANVGKP</sequence>
<accession>A0A2N9G852</accession>
<feature type="chain" id="PRO_5014958135" evidence="1">
    <location>
        <begin position="24"/>
        <end position="64"/>
    </location>
</feature>
<feature type="signal peptide" evidence="1">
    <location>
        <begin position="1"/>
        <end position="23"/>
    </location>
</feature>
<evidence type="ECO:0000256" key="1">
    <source>
        <dbReference type="SAM" id="SignalP"/>
    </source>
</evidence>
<dbReference type="PROSITE" id="PS51257">
    <property type="entry name" value="PROKAR_LIPOPROTEIN"/>
    <property type="match status" value="1"/>
</dbReference>
<keyword evidence="1" id="KW-0732">Signal</keyword>
<organism evidence="2">
    <name type="scientific">Fagus sylvatica</name>
    <name type="common">Beechnut</name>
    <dbReference type="NCBI Taxonomy" id="28930"/>
    <lineage>
        <taxon>Eukaryota</taxon>
        <taxon>Viridiplantae</taxon>
        <taxon>Streptophyta</taxon>
        <taxon>Embryophyta</taxon>
        <taxon>Tracheophyta</taxon>
        <taxon>Spermatophyta</taxon>
        <taxon>Magnoliopsida</taxon>
        <taxon>eudicotyledons</taxon>
        <taxon>Gunneridae</taxon>
        <taxon>Pentapetalae</taxon>
        <taxon>rosids</taxon>
        <taxon>fabids</taxon>
        <taxon>Fagales</taxon>
        <taxon>Fagaceae</taxon>
        <taxon>Fagus</taxon>
    </lineage>
</organism>
<gene>
    <name evidence="2" type="ORF">FSB_LOCUS26719</name>
</gene>
<name>A0A2N9G852_FAGSY</name>